<protein>
    <submittedName>
        <fullName evidence="1">Uncharacterized protein</fullName>
    </submittedName>
</protein>
<name>A0ABV9T8H5_9BACT</name>
<evidence type="ECO:0000313" key="2">
    <source>
        <dbReference type="Proteomes" id="UP001595818"/>
    </source>
</evidence>
<sequence>CSKESRAINKKTSTSSYPQTGKNTVLNKIPLFNKTGFVGGIQTATLAAYPGITFLGDATRTYNCHNFAWYMSGGGTTSVWMNQYNTGKLLGFLDKEHASVWHLSTKKPRLPITIGDAWALAPTS</sequence>
<comment type="caution">
    <text evidence="1">The sequence shown here is derived from an EMBL/GenBank/DDBJ whole genome shotgun (WGS) entry which is preliminary data.</text>
</comment>
<accession>A0ABV9T8H5</accession>
<reference evidence="2" key="1">
    <citation type="journal article" date="2019" name="Int. J. Syst. Evol. Microbiol.">
        <title>The Global Catalogue of Microorganisms (GCM) 10K type strain sequencing project: providing services to taxonomists for standard genome sequencing and annotation.</title>
        <authorList>
            <consortium name="The Broad Institute Genomics Platform"/>
            <consortium name="The Broad Institute Genome Sequencing Center for Infectious Disease"/>
            <person name="Wu L."/>
            <person name="Ma J."/>
        </authorList>
    </citation>
    <scope>NUCLEOTIDE SEQUENCE [LARGE SCALE GENOMIC DNA]</scope>
    <source>
        <strain evidence="2">CGMCC 4.7466</strain>
    </source>
</reference>
<organism evidence="1 2">
    <name type="scientific">Negadavirga shengliensis</name>
    <dbReference type="NCBI Taxonomy" id="1389218"/>
    <lineage>
        <taxon>Bacteria</taxon>
        <taxon>Pseudomonadati</taxon>
        <taxon>Bacteroidota</taxon>
        <taxon>Cytophagia</taxon>
        <taxon>Cytophagales</taxon>
        <taxon>Cyclobacteriaceae</taxon>
        <taxon>Negadavirga</taxon>
    </lineage>
</organism>
<evidence type="ECO:0000313" key="1">
    <source>
        <dbReference type="EMBL" id="MFC4875077.1"/>
    </source>
</evidence>
<dbReference type="Proteomes" id="UP001595818">
    <property type="component" value="Unassembled WGS sequence"/>
</dbReference>
<keyword evidence="2" id="KW-1185">Reference proteome</keyword>
<dbReference type="RefSeq" id="WP_377069546.1">
    <property type="nucleotide sequence ID" value="NZ_JBHSJJ010000033.1"/>
</dbReference>
<gene>
    <name evidence="1" type="ORF">ACFPFU_25480</name>
</gene>
<proteinExistence type="predicted"/>
<feature type="non-terminal residue" evidence="1">
    <location>
        <position position="1"/>
    </location>
</feature>
<dbReference type="EMBL" id="JBHSJJ010000033">
    <property type="protein sequence ID" value="MFC4875077.1"/>
    <property type="molecule type" value="Genomic_DNA"/>
</dbReference>